<accession>A0A517QVZ2</accession>
<dbReference type="EMBL" id="CP036268">
    <property type="protein sequence ID" value="QDT35764.1"/>
    <property type="molecule type" value="Genomic_DNA"/>
</dbReference>
<dbReference type="InterPro" id="IPR013216">
    <property type="entry name" value="Methyltransf_11"/>
</dbReference>
<evidence type="ECO:0000256" key="2">
    <source>
        <dbReference type="SAM" id="Phobius"/>
    </source>
</evidence>
<reference evidence="4 5" key="1">
    <citation type="submission" date="2019-02" db="EMBL/GenBank/DDBJ databases">
        <title>Deep-cultivation of Planctomycetes and their phenomic and genomic characterization uncovers novel biology.</title>
        <authorList>
            <person name="Wiegand S."/>
            <person name="Jogler M."/>
            <person name="Boedeker C."/>
            <person name="Pinto D."/>
            <person name="Vollmers J."/>
            <person name="Rivas-Marin E."/>
            <person name="Kohn T."/>
            <person name="Peeters S.H."/>
            <person name="Heuer A."/>
            <person name="Rast P."/>
            <person name="Oberbeckmann S."/>
            <person name="Bunk B."/>
            <person name="Jeske O."/>
            <person name="Meyerdierks A."/>
            <person name="Storesund J.E."/>
            <person name="Kallscheuer N."/>
            <person name="Luecker S."/>
            <person name="Lage O.M."/>
            <person name="Pohl T."/>
            <person name="Merkel B.J."/>
            <person name="Hornburger P."/>
            <person name="Mueller R.-W."/>
            <person name="Bruemmer F."/>
            <person name="Labrenz M."/>
            <person name="Spormann A.M."/>
            <person name="Op den Camp H."/>
            <person name="Overmann J."/>
            <person name="Amann R."/>
            <person name="Jetten M.S.M."/>
            <person name="Mascher T."/>
            <person name="Medema M.H."/>
            <person name="Devos D.P."/>
            <person name="Kaster A.-K."/>
            <person name="Ovreas L."/>
            <person name="Rohde M."/>
            <person name="Galperin M.Y."/>
            <person name="Jogler C."/>
        </authorList>
    </citation>
    <scope>NUCLEOTIDE SEQUENCE [LARGE SCALE GENOMIC DNA]</scope>
    <source>
        <strain evidence="4 5">Pan189</strain>
    </source>
</reference>
<evidence type="ECO:0000313" key="5">
    <source>
        <dbReference type="Proteomes" id="UP000317318"/>
    </source>
</evidence>
<evidence type="ECO:0000313" key="4">
    <source>
        <dbReference type="EMBL" id="QDT35764.1"/>
    </source>
</evidence>
<dbReference type="EC" id="2.1.1.-" evidence="4"/>
<dbReference type="KEGG" id="svp:Pan189_01170"/>
<gene>
    <name evidence="4" type="ORF">Pan189_01170</name>
</gene>
<proteinExistence type="predicted"/>
<dbReference type="PANTHER" id="PTHR43861">
    <property type="entry name" value="TRANS-ACONITATE 2-METHYLTRANSFERASE-RELATED"/>
    <property type="match status" value="1"/>
</dbReference>
<protein>
    <submittedName>
        <fullName evidence="4">Putative methyltransferase</fullName>
        <ecNumber evidence="4">2.1.1.-</ecNumber>
    </submittedName>
</protein>
<dbReference type="RefSeq" id="WP_145362033.1">
    <property type="nucleotide sequence ID" value="NZ_CP036268.1"/>
</dbReference>
<dbReference type="Proteomes" id="UP000317318">
    <property type="component" value="Chromosome"/>
</dbReference>
<dbReference type="SUPFAM" id="SSF53335">
    <property type="entry name" value="S-adenosyl-L-methionine-dependent methyltransferases"/>
    <property type="match status" value="1"/>
</dbReference>
<dbReference type="PANTHER" id="PTHR43861:SF3">
    <property type="entry name" value="PUTATIVE (AFU_ORTHOLOGUE AFUA_2G14390)-RELATED"/>
    <property type="match status" value="1"/>
</dbReference>
<sequence>MTATESAIASLKRRRAKIEDDLTTRGRAHTYSLARYNLHQMLTAEIKEHVRGHCLDAGAGRGPFQALLRRVATSVTAIDVTERPGITDAVGDVQSMPEFANESFDSLICSQVLEHVPRPWDAFAEFARVLKPGGMAIISVPHLSMIHEAPHDYYRYTEYGLKSLAEQSGFSVVDICPTGGLISFLGHFVSQVTMTTAGGLPIIGGLFRLFNLIGLVYLLSLLDRLGGLRMLFPCDYCAVFQKKK</sequence>
<keyword evidence="1 4" id="KW-0808">Transferase</keyword>
<dbReference type="InterPro" id="IPR029063">
    <property type="entry name" value="SAM-dependent_MTases_sf"/>
</dbReference>
<keyword evidence="2" id="KW-0812">Transmembrane</keyword>
<evidence type="ECO:0000256" key="1">
    <source>
        <dbReference type="ARBA" id="ARBA00022679"/>
    </source>
</evidence>
<dbReference type="GO" id="GO:0008757">
    <property type="term" value="F:S-adenosylmethionine-dependent methyltransferase activity"/>
    <property type="evidence" value="ECO:0007669"/>
    <property type="project" value="InterPro"/>
</dbReference>
<keyword evidence="2" id="KW-1133">Transmembrane helix</keyword>
<dbReference type="AlphaFoldDB" id="A0A517QVZ2"/>
<organism evidence="4 5">
    <name type="scientific">Stratiformator vulcanicus</name>
    <dbReference type="NCBI Taxonomy" id="2527980"/>
    <lineage>
        <taxon>Bacteria</taxon>
        <taxon>Pseudomonadati</taxon>
        <taxon>Planctomycetota</taxon>
        <taxon>Planctomycetia</taxon>
        <taxon>Planctomycetales</taxon>
        <taxon>Planctomycetaceae</taxon>
        <taxon>Stratiformator</taxon>
    </lineage>
</organism>
<name>A0A517QVZ2_9PLAN</name>
<dbReference type="CDD" id="cd02440">
    <property type="entry name" value="AdoMet_MTases"/>
    <property type="match status" value="1"/>
</dbReference>
<evidence type="ECO:0000259" key="3">
    <source>
        <dbReference type="Pfam" id="PF08241"/>
    </source>
</evidence>
<feature type="transmembrane region" description="Helical" evidence="2">
    <location>
        <begin position="200"/>
        <end position="222"/>
    </location>
</feature>
<dbReference type="OrthoDB" id="8936324at2"/>
<keyword evidence="4" id="KW-0489">Methyltransferase</keyword>
<dbReference type="GO" id="GO:0032259">
    <property type="term" value="P:methylation"/>
    <property type="evidence" value="ECO:0007669"/>
    <property type="project" value="UniProtKB-KW"/>
</dbReference>
<keyword evidence="2" id="KW-0472">Membrane</keyword>
<keyword evidence="5" id="KW-1185">Reference proteome</keyword>
<dbReference type="Gene3D" id="3.40.50.150">
    <property type="entry name" value="Vaccinia Virus protein VP39"/>
    <property type="match status" value="1"/>
</dbReference>
<dbReference type="Pfam" id="PF08241">
    <property type="entry name" value="Methyltransf_11"/>
    <property type="match status" value="1"/>
</dbReference>
<feature type="domain" description="Methyltransferase type 11" evidence="3">
    <location>
        <begin position="55"/>
        <end position="138"/>
    </location>
</feature>